<protein>
    <submittedName>
        <fullName evidence="1">Uncharacterized protein</fullName>
    </submittedName>
</protein>
<dbReference type="AlphaFoldDB" id="A0A7W9PWT3"/>
<proteinExistence type="predicted"/>
<name>A0A7W9PWT3_9ACTN</name>
<reference evidence="1 2" key="1">
    <citation type="submission" date="2020-08" db="EMBL/GenBank/DDBJ databases">
        <title>Genomic Encyclopedia of Type Strains, Phase III (KMG-III): the genomes of soil and plant-associated and newly described type strains.</title>
        <authorList>
            <person name="Whitman W."/>
        </authorList>
    </citation>
    <scope>NUCLEOTIDE SEQUENCE [LARGE SCALE GENOMIC DNA]</scope>
    <source>
        <strain evidence="1 2">CECT 3313</strain>
    </source>
</reference>
<gene>
    <name evidence="1" type="ORF">FHS34_004892</name>
</gene>
<organism evidence="1 2">
    <name type="scientific">Streptomyces echinatus</name>
    <dbReference type="NCBI Taxonomy" id="67293"/>
    <lineage>
        <taxon>Bacteria</taxon>
        <taxon>Bacillati</taxon>
        <taxon>Actinomycetota</taxon>
        <taxon>Actinomycetes</taxon>
        <taxon>Kitasatosporales</taxon>
        <taxon>Streptomycetaceae</taxon>
        <taxon>Streptomyces</taxon>
    </lineage>
</organism>
<dbReference type="RefSeq" id="WP_184968834.1">
    <property type="nucleotide sequence ID" value="NZ_JACHJK010000008.1"/>
</dbReference>
<sequence length="49" mass="5458">MQLSPQPKGDMFLVRGGAFTEEPFHIRLGFYRENFGTLARAMAEAAAQV</sequence>
<evidence type="ECO:0000313" key="2">
    <source>
        <dbReference type="Proteomes" id="UP000585836"/>
    </source>
</evidence>
<dbReference type="EMBL" id="JACHJK010000008">
    <property type="protein sequence ID" value="MBB5929408.1"/>
    <property type="molecule type" value="Genomic_DNA"/>
</dbReference>
<accession>A0A7W9PWT3</accession>
<evidence type="ECO:0000313" key="1">
    <source>
        <dbReference type="EMBL" id="MBB5929408.1"/>
    </source>
</evidence>
<keyword evidence="2" id="KW-1185">Reference proteome</keyword>
<comment type="caution">
    <text evidence="1">The sequence shown here is derived from an EMBL/GenBank/DDBJ whole genome shotgun (WGS) entry which is preliminary data.</text>
</comment>
<dbReference type="Proteomes" id="UP000585836">
    <property type="component" value="Unassembled WGS sequence"/>
</dbReference>